<dbReference type="Proteomes" id="UP000182985">
    <property type="component" value="Unassembled WGS sequence"/>
</dbReference>
<evidence type="ECO:0000313" key="4">
    <source>
        <dbReference type="EMBL" id="OIS94867.1"/>
    </source>
</evidence>
<dbReference type="InterPro" id="IPR000644">
    <property type="entry name" value="CBS_dom"/>
</dbReference>
<keyword evidence="5" id="KW-1185">Reference proteome</keyword>
<feature type="domain" description="CBS" evidence="3">
    <location>
        <begin position="73"/>
        <end position="131"/>
    </location>
</feature>
<organism evidence="4 5">
    <name type="scientific">Brucella cytisi</name>
    <dbReference type="NCBI Taxonomy" id="407152"/>
    <lineage>
        <taxon>Bacteria</taxon>
        <taxon>Pseudomonadati</taxon>
        <taxon>Pseudomonadota</taxon>
        <taxon>Alphaproteobacteria</taxon>
        <taxon>Hyphomicrobiales</taxon>
        <taxon>Brucellaceae</taxon>
        <taxon>Brucella/Ochrobactrum group</taxon>
        <taxon>Brucella</taxon>
    </lineage>
</organism>
<dbReference type="PANTHER" id="PTHR43080">
    <property type="entry name" value="CBS DOMAIN-CONTAINING PROTEIN CBSX3, MITOCHONDRIAL"/>
    <property type="match status" value="1"/>
</dbReference>
<dbReference type="EMBL" id="MOEC01000002">
    <property type="protein sequence ID" value="OIS94867.1"/>
    <property type="molecule type" value="Genomic_DNA"/>
</dbReference>
<dbReference type="InterPro" id="IPR051257">
    <property type="entry name" value="Diverse_CBS-Domain"/>
</dbReference>
<evidence type="ECO:0000259" key="3">
    <source>
        <dbReference type="PROSITE" id="PS51371"/>
    </source>
</evidence>
<comment type="caution">
    <text evidence="4">The sequence shown here is derived from an EMBL/GenBank/DDBJ whole genome shotgun (WGS) entry which is preliminary data.</text>
</comment>
<dbReference type="Pfam" id="PF00571">
    <property type="entry name" value="CBS"/>
    <property type="match status" value="2"/>
</dbReference>
<dbReference type="PANTHER" id="PTHR43080:SF2">
    <property type="entry name" value="CBS DOMAIN-CONTAINING PROTEIN"/>
    <property type="match status" value="1"/>
</dbReference>
<proteinExistence type="predicted"/>
<evidence type="ECO:0000256" key="2">
    <source>
        <dbReference type="PROSITE-ProRule" id="PRU00703"/>
    </source>
</evidence>
<keyword evidence="1 2" id="KW-0129">CBS domain</keyword>
<protein>
    <submittedName>
        <fullName evidence="4">CBS domain-containing protein</fullName>
    </submittedName>
</protein>
<accession>A0A1J6HR98</accession>
<dbReference type="OrthoDB" id="8361823at2"/>
<dbReference type="SUPFAM" id="SSF54631">
    <property type="entry name" value="CBS-domain pair"/>
    <property type="match status" value="1"/>
</dbReference>
<reference evidence="4 5" key="1">
    <citation type="submission" date="2016-10" db="EMBL/GenBank/DDBJ databases">
        <title>The Draft Genome Sequence of the Potato Rhizosphere Bacteria Ochrobactrum sp. IPA7.2.</title>
        <authorList>
            <person name="Gogoleva N.E."/>
            <person name="Khlopko Y.A."/>
            <person name="Burygin G.L."/>
            <person name="Plotnikov A.O."/>
        </authorList>
    </citation>
    <scope>NUCLEOTIDE SEQUENCE [LARGE SCALE GENOMIC DNA]</scope>
    <source>
        <strain evidence="4 5">IPA7.2</strain>
    </source>
</reference>
<dbReference type="InterPro" id="IPR046342">
    <property type="entry name" value="CBS_dom_sf"/>
</dbReference>
<evidence type="ECO:0000256" key="1">
    <source>
        <dbReference type="ARBA" id="ARBA00023122"/>
    </source>
</evidence>
<gene>
    <name evidence="4" type="ORF">BLA27_02365</name>
</gene>
<sequence>MRIEQISPITLARLSVIDIDATLESAALALSHPGIGLLIVRNKAGTATGVLTKTDLIRHISDSKRSATVGTLMSRNIIACDPADDLQAAWQVMVNNRLQNMPVFGAGAKPLGVLDIRDALKVLFEQERIQEHMLTDYIAGIGY</sequence>
<evidence type="ECO:0000313" key="5">
    <source>
        <dbReference type="Proteomes" id="UP000182985"/>
    </source>
</evidence>
<dbReference type="AlphaFoldDB" id="A0A1J6HR98"/>
<dbReference type="Gene3D" id="3.10.580.10">
    <property type="entry name" value="CBS-domain"/>
    <property type="match status" value="1"/>
</dbReference>
<name>A0A1J6HR98_9HYPH</name>
<dbReference type="PROSITE" id="PS51371">
    <property type="entry name" value="CBS"/>
    <property type="match status" value="1"/>
</dbReference>